<organism evidence="1 2">
    <name type="scientific">Rhododendron griersonianum</name>
    <dbReference type="NCBI Taxonomy" id="479676"/>
    <lineage>
        <taxon>Eukaryota</taxon>
        <taxon>Viridiplantae</taxon>
        <taxon>Streptophyta</taxon>
        <taxon>Embryophyta</taxon>
        <taxon>Tracheophyta</taxon>
        <taxon>Spermatophyta</taxon>
        <taxon>Magnoliopsida</taxon>
        <taxon>eudicotyledons</taxon>
        <taxon>Gunneridae</taxon>
        <taxon>Pentapetalae</taxon>
        <taxon>asterids</taxon>
        <taxon>Ericales</taxon>
        <taxon>Ericaceae</taxon>
        <taxon>Ericoideae</taxon>
        <taxon>Rhodoreae</taxon>
        <taxon>Rhododendron</taxon>
    </lineage>
</organism>
<gene>
    <name evidence="1" type="ORF">RHGRI_021200</name>
</gene>
<evidence type="ECO:0000313" key="2">
    <source>
        <dbReference type="Proteomes" id="UP000823749"/>
    </source>
</evidence>
<evidence type="ECO:0000313" key="1">
    <source>
        <dbReference type="EMBL" id="KAG5541276.1"/>
    </source>
</evidence>
<name>A0AAV6JJB2_9ERIC</name>
<keyword evidence="2" id="KW-1185">Reference proteome</keyword>
<sequence length="102" mass="11983">MTYFIGNRLAHFLKNEKYDEFQKICARESKWNSFGILMLVAGFREDGGIGYIIFMKEGENVRTTEKEASSDEKTIWSFLFCLMFCIRQPQASHQEMKQHGQD</sequence>
<protein>
    <submittedName>
        <fullName evidence="1">Uncharacterized protein</fullName>
    </submittedName>
</protein>
<dbReference type="EMBL" id="JACTNZ010000007">
    <property type="protein sequence ID" value="KAG5541276.1"/>
    <property type="molecule type" value="Genomic_DNA"/>
</dbReference>
<comment type="caution">
    <text evidence="1">The sequence shown here is derived from an EMBL/GenBank/DDBJ whole genome shotgun (WGS) entry which is preliminary data.</text>
</comment>
<dbReference type="AlphaFoldDB" id="A0AAV6JJB2"/>
<accession>A0AAV6JJB2</accession>
<reference evidence="1" key="1">
    <citation type="submission" date="2020-08" db="EMBL/GenBank/DDBJ databases">
        <title>Plant Genome Project.</title>
        <authorList>
            <person name="Zhang R.-G."/>
        </authorList>
    </citation>
    <scope>NUCLEOTIDE SEQUENCE</scope>
    <source>
        <strain evidence="1">WSP0</strain>
        <tissue evidence="1">Leaf</tissue>
    </source>
</reference>
<proteinExistence type="predicted"/>
<dbReference type="Proteomes" id="UP000823749">
    <property type="component" value="Chromosome 7"/>
</dbReference>